<accession>A0ACA9NM87</accession>
<organism evidence="1 2">
    <name type="scientific">Racocetra persica</name>
    <dbReference type="NCBI Taxonomy" id="160502"/>
    <lineage>
        <taxon>Eukaryota</taxon>
        <taxon>Fungi</taxon>
        <taxon>Fungi incertae sedis</taxon>
        <taxon>Mucoromycota</taxon>
        <taxon>Glomeromycotina</taxon>
        <taxon>Glomeromycetes</taxon>
        <taxon>Diversisporales</taxon>
        <taxon>Gigasporaceae</taxon>
        <taxon>Racocetra</taxon>
    </lineage>
</organism>
<sequence length="93" mass="10692">MCKAKSEKKNMNKNMSIDNINSEETLVEIISIKEISKHIEDSIASLENEDIKDRNRCQELETKIAALNCLVKYLNIEMATNNLWHVESVVNNL</sequence>
<name>A0ACA9NM87_9GLOM</name>
<comment type="caution">
    <text evidence="1">The sequence shown here is derived from an EMBL/GenBank/DDBJ whole genome shotgun (WGS) entry which is preliminary data.</text>
</comment>
<gene>
    <name evidence="1" type="ORF">RPERSI_LOCUS8214</name>
</gene>
<evidence type="ECO:0000313" key="1">
    <source>
        <dbReference type="EMBL" id="CAG8659522.1"/>
    </source>
</evidence>
<dbReference type="EMBL" id="CAJVQC010014682">
    <property type="protein sequence ID" value="CAG8659522.1"/>
    <property type="molecule type" value="Genomic_DNA"/>
</dbReference>
<proteinExistence type="predicted"/>
<reference evidence="1" key="1">
    <citation type="submission" date="2021-06" db="EMBL/GenBank/DDBJ databases">
        <authorList>
            <person name="Kallberg Y."/>
            <person name="Tangrot J."/>
            <person name="Rosling A."/>
        </authorList>
    </citation>
    <scope>NUCLEOTIDE SEQUENCE</scope>
    <source>
        <strain evidence="1">MA461A</strain>
    </source>
</reference>
<feature type="non-terminal residue" evidence="1">
    <location>
        <position position="1"/>
    </location>
</feature>
<feature type="non-terminal residue" evidence="1">
    <location>
        <position position="93"/>
    </location>
</feature>
<keyword evidence="2" id="KW-1185">Reference proteome</keyword>
<dbReference type="Proteomes" id="UP000789920">
    <property type="component" value="Unassembled WGS sequence"/>
</dbReference>
<protein>
    <submittedName>
        <fullName evidence="1">29274_t:CDS:1</fullName>
    </submittedName>
</protein>
<evidence type="ECO:0000313" key="2">
    <source>
        <dbReference type="Proteomes" id="UP000789920"/>
    </source>
</evidence>